<evidence type="ECO:0000313" key="3">
    <source>
        <dbReference type="EMBL" id="HJC65650.1"/>
    </source>
</evidence>
<protein>
    <submittedName>
        <fullName evidence="3">Acyl-CoA thioesterase</fullName>
    </submittedName>
</protein>
<sequence length="146" mass="17254">MIPDYEHYTQYYETDQMGCVHHSNYIRWMEEARVFLMEQMGCSYRAMEEAGILSPVLEVSCKYERMVRFGETVRIRTLIREYNGIRLRLEYEIRLASTGQLCTAGHSSHCFLTREGKPLSLKRSFPEWDSAFRRVMEEQTASASWS</sequence>
<dbReference type="InterPro" id="IPR029069">
    <property type="entry name" value="HotDog_dom_sf"/>
</dbReference>
<dbReference type="NCBIfam" id="TIGR00051">
    <property type="entry name" value="YbgC/FadM family acyl-CoA thioesterase"/>
    <property type="match status" value="1"/>
</dbReference>
<gene>
    <name evidence="3" type="ORF">H9931_02865</name>
</gene>
<evidence type="ECO:0000256" key="2">
    <source>
        <dbReference type="ARBA" id="ARBA00022801"/>
    </source>
</evidence>
<dbReference type="InterPro" id="IPR050563">
    <property type="entry name" value="4-hydroxybenzoyl-CoA_TE"/>
</dbReference>
<comment type="similarity">
    <text evidence="1">Belongs to the 4-hydroxybenzoyl-CoA thioesterase family.</text>
</comment>
<dbReference type="Proteomes" id="UP000823863">
    <property type="component" value="Unassembled WGS sequence"/>
</dbReference>
<dbReference type="InterPro" id="IPR006684">
    <property type="entry name" value="YbgC/YbaW"/>
</dbReference>
<evidence type="ECO:0000313" key="4">
    <source>
        <dbReference type="Proteomes" id="UP000823863"/>
    </source>
</evidence>
<dbReference type="EMBL" id="DWWB01000012">
    <property type="protein sequence ID" value="HJC65650.1"/>
    <property type="molecule type" value="Genomic_DNA"/>
</dbReference>
<dbReference type="AlphaFoldDB" id="A0A9D2TCQ8"/>
<evidence type="ECO:0000256" key="1">
    <source>
        <dbReference type="ARBA" id="ARBA00005953"/>
    </source>
</evidence>
<comment type="caution">
    <text evidence="3">The sequence shown here is derived from an EMBL/GenBank/DDBJ whole genome shotgun (WGS) entry which is preliminary data.</text>
</comment>
<accession>A0A9D2TCQ8</accession>
<dbReference type="PANTHER" id="PTHR31793:SF27">
    <property type="entry name" value="NOVEL THIOESTERASE SUPERFAMILY DOMAIN AND SAPOSIN A-TYPE DOMAIN CONTAINING PROTEIN (0610012H03RIK)"/>
    <property type="match status" value="1"/>
</dbReference>
<dbReference type="Gene3D" id="3.10.129.10">
    <property type="entry name" value="Hotdog Thioesterase"/>
    <property type="match status" value="1"/>
</dbReference>
<dbReference type="Pfam" id="PF13279">
    <property type="entry name" value="4HBT_2"/>
    <property type="match status" value="1"/>
</dbReference>
<reference evidence="3" key="1">
    <citation type="journal article" date="2021" name="PeerJ">
        <title>Extensive microbial diversity within the chicken gut microbiome revealed by metagenomics and culture.</title>
        <authorList>
            <person name="Gilroy R."/>
            <person name="Ravi A."/>
            <person name="Getino M."/>
            <person name="Pursley I."/>
            <person name="Horton D.L."/>
            <person name="Alikhan N.F."/>
            <person name="Baker D."/>
            <person name="Gharbi K."/>
            <person name="Hall N."/>
            <person name="Watson M."/>
            <person name="Adriaenssens E.M."/>
            <person name="Foster-Nyarko E."/>
            <person name="Jarju S."/>
            <person name="Secka A."/>
            <person name="Antonio M."/>
            <person name="Oren A."/>
            <person name="Chaudhuri R.R."/>
            <person name="La Ragione R."/>
            <person name="Hildebrand F."/>
            <person name="Pallen M.J."/>
        </authorList>
    </citation>
    <scope>NUCLEOTIDE SEQUENCE</scope>
    <source>
        <strain evidence="3">CHK198-12963</strain>
    </source>
</reference>
<name>A0A9D2TCQ8_9FIRM</name>
<dbReference type="CDD" id="cd00586">
    <property type="entry name" value="4HBT"/>
    <property type="match status" value="1"/>
</dbReference>
<proteinExistence type="inferred from homology"/>
<dbReference type="PANTHER" id="PTHR31793">
    <property type="entry name" value="4-HYDROXYBENZOYL-COA THIOESTERASE FAMILY MEMBER"/>
    <property type="match status" value="1"/>
</dbReference>
<keyword evidence="2" id="KW-0378">Hydrolase</keyword>
<dbReference type="GO" id="GO:0047617">
    <property type="term" value="F:fatty acyl-CoA hydrolase activity"/>
    <property type="evidence" value="ECO:0007669"/>
    <property type="project" value="TreeGrafter"/>
</dbReference>
<reference evidence="3" key="2">
    <citation type="submission" date="2021-04" db="EMBL/GenBank/DDBJ databases">
        <authorList>
            <person name="Gilroy R."/>
        </authorList>
    </citation>
    <scope>NUCLEOTIDE SEQUENCE</scope>
    <source>
        <strain evidence="3">CHK198-12963</strain>
    </source>
</reference>
<dbReference type="SUPFAM" id="SSF54637">
    <property type="entry name" value="Thioesterase/thiol ester dehydrase-isomerase"/>
    <property type="match status" value="1"/>
</dbReference>
<organism evidence="3 4">
    <name type="scientific">Candidatus Enterocloster excrementigallinarum</name>
    <dbReference type="NCBI Taxonomy" id="2838558"/>
    <lineage>
        <taxon>Bacteria</taxon>
        <taxon>Bacillati</taxon>
        <taxon>Bacillota</taxon>
        <taxon>Clostridia</taxon>
        <taxon>Lachnospirales</taxon>
        <taxon>Lachnospiraceae</taxon>
        <taxon>Enterocloster</taxon>
    </lineage>
</organism>